<reference evidence="3 4" key="1">
    <citation type="journal article" date="2023" name="Res Sq">
        <title>Genomic and morphological characterization of Knufia obscura isolated from the Mars 2020 spacecraft assembly facility.</title>
        <authorList>
            <person name="Chander A.M."/>
            <person name="Teixeira M.M."/>
            <person name="Singh N.K."/>
            <person name="Williams M.P."/>
            <person name="Parker C.W."/>
            <person name="Leo P."/>
            <person name="Stajich J.E."/>
            <person name="Torok T."/>
            <person name="Tighe S."/>
            <person name="Mason C.E."/>
            <person name="Venkateswaran K."/>
        </authorList>
    </citation>
    <scope>NUCLEOTIDE SEQUENCE [LARGE SCALE GENOMIC DNA]</scope>
    <source>
        <strain evidence="3 4">CCFEE 5817</strain>
    </source>
</reference>
<feature type="transmembrane region" description="Helical" evidence="1">
    <location>
        <begin position="718"/>
        <end position="739"/>
    </location>
</feature>
<sequence length="835" mass="93115">MASKNHDFAEHDMQLLDIELSSFVAPPRYSRVANDYDHERDLDLLSDTATRLDDSKGHIAKARLQAISTRLVSPQTWKYARMRTWISEPPTSNNPNRGWRKAVLAAAITTAIVLLINVILAIVAATTSSAEDGIGTLFQGDCKKVEQWSTALHLLINVLGTCLLVASSFTMQCLSSPTRSEADRAHAKRVPLEIGVPSVKNLRHMHWWKGCLWWALCLSTLPLHLLWNSTIFSTIGAMQFDYLVVDESFFSGADYPIPNTTNDYTTMDTDITDPGTFLSGYNGQNYTRLSPTECLGAYMATYITSYRNLIVVTTPTEGMRMSPGHMFPTYYTNLTEYYGDAWVDDTPGYESIDMGWPQPLWNGSSVIAYEDSSVGGTGSLNWACLGWYTNTNGNAPSDCPSDKAQKQFQENGTWYLRPHEKTSSLSWAATAAYPVDYCLAETHEVQTCQLQYASYILAVVIACNIIKLVSMGLTAFLLWDLRQPIFATVGDAVASYIATPDMTTVGWCTMDYTDVLTSSKWKHNEAADQPQKHVYNRKPTARLYATSRKRWWITMSLCFAYLTMGIAFLCAAATYMSVNRNPWRTFGFDKATTPYTLHIGEIGSPTQALFLGVLLANSFQLILSMTYFLFNSLWTAHCAAREWASYAQKRKALRVTWPRGQQRSTYYLSLPYRYGVPLAVCLGLLHFLISQSIFLARIQWYNPNGTVDTDNYISDAGYSPLAILITVIVATVLLAFTVLHSFTKVDNRIPAHGNLPAVISAMCHTPGTNLETEQDGASGQRKENQAEQQIMWGVTKPANQTLSSQTHVGAADDSVGHFAFTAEQVEPPVIGMIYR</sequence>
<evidence type="ECO:0000259" key="2">
    <source>
        <dbReference type="Pfam" id="PF20163"/>
    </source>
</evidence>
<organism evidence="3 4">
    <name type="scientific">Knufia obscura</name>
    <dbReference type="NCBI Taxonomy" id="1635080"/>
    <lineage>
        <taxon>Eukaryota</taxon>
        <taxon>Fungi</taxon>
        <taxon>Dikarya</taxon>
        <taxon>Ascomycota</taxon>
        <taxon>Pezizomycotina</taxon>
        <taxon>Eurotiomycetes</taxon>
        <taxon>Chaetothyriomycetidae</taxon>
        <taxon>Chaetothyriales</taxon>
        <taxon>Trichomeriaceae</taxon>
        <taxon>Knufia</taxon>
    </lineage>
</organism>
<evidence type="ECO:0000313" key="3">
    <source>
        <dbReference type="EMBL" id="KAK5937082.1"/>
    </source>
</evidence>
<name>A0ABR0R8Y1_9EURO</name>
<feature type="domain" description="DUF6536" evidence="2">
    <location>
        <begin position="99"/>
        <end position="250"/>
    </location>
</feature>
<keyword evidence="1" id="KW-0812">Transmembrane</keyword>
<dbReference type="RefSeq" id="XP_064725172.1">
    <property type="nucleotide sequence ID" value="XM_064879011.1"/>
</dbReference>
<dbReference type="EMBL" id="JAVHJV010000019">
    <property type="protein sequence ID" value="KAK5937082.1"/>
    <property type="molecule type" value="Genomic_DNA"/>
</dbReference>
<feature type="transmembrane region" description="Helical" evidence="1">
    <location>
        <begin position="210"/>
        <end position="227"/>
    </location>
</feature>
<feature type="transmembrane region" description="Helical" evidence="1">
    <location>
        <begin position="452"/>
        <end position="479"/>
    </location>
</feature>
<dbReference type="PANTHER" id="PTHR35395:SF1">
    <property type="entry name" value="DUF6536 DOMAIN-CONTAINING PROTEIN"/>
    <property type="match status" value="1"/>
</dbReference>
<gene>
    <name evidence="3" type="ORF">PMZ80_010622</name>
</gene>
<dbReference type="Proteomes" id="UP001334248">
    <property type="component" value="Unassembled WGS sequence"/>
</dbReference>
<keyword evidence="4" id="KW-1185">Reference proteome</keyword>
<feature type="transmembrane region" description="Helical" evidence="1">
    <location>
        <begin position="674"/>
        <end position="698"/>
    </location>
</feature>
<dbReference type="GeneID" id="90004071"/>
<dbReference type="Pfam" id="PF20163">
    <property type="entry name" value="DUF6536"/>
    <property type="match status" value="1"/>
</dbReference>
<protein>
    <recommendedName>
        <fullName evidence="2">DUF6536 domain-containing protein</fullName>
    </recommendedName>
</protein>
<proteinExistence type="predicted"/>
<keyword evidence="1" id="KW-1133">Transmembrane helix</keyword>
<dbReference type="InterPro" id="IPR046623">
    <property type="entry name" value="DUF6536"/>
</dbReference>
<feature type="transmembrane region" description="Helical" evidence="1">
    <location>
        <begin position="102"/>
        <end position="125"/>
    </location>
</feature>
<comment type="caution">
    <text evidence="3">The sequence shown here is derived from an EMBL/GenBank/DDBJ whole genome shotgun (WGS) entry which is preliminary data.</text>
</comment>
<feature type="transmembrane region" description="Helical" evidence="1">
    <location>
        <begin position="154"/>
        <end position="174"/>
    </location>
</feature>
<keyword evidence="1" id="KW-0472">Membrane</keyword>
<feature type="transmembrane region" description="Helical" evidence="1">
    <location>
        <begin position="608"/>
        <end position="630"/>
    </location>
</feature>
<dbReference type="PANTHER" id="PTHR35395">
    <property type="entry name" value="DUF6536 DOMAIN-CONTAINING PROTEIN"/>
    <property type="match status" value="1"/>
</dbReference>
<evidence type="ECO:0000256" key="1">
    <source>
        <dbReference type="SAM" id="Phobius"/>
    </source>
</evidence>
<feature type="transmembrane region" description="Helical" evidence="1">
    <location>
        <begin position="551"/>
        <end position="576"/>
    </location>
</feature>
<evidence type="ECO:0000313" key="4">
    <source>
        <dbReference type="Proteomes" id="UP001334248"/>
    </source>
</evidence>
<accession>A0ABR0R8Y1</accession>